<keyword evidence="7 14" id="KW-0378">Hydrolase</keyword>
<dbReference type="GO" id="GO:0004857">
    <property type="term" value="F:enzyme inhibitor activity"/>
    <property type="evidence" value="ECO:0007669"/>
    <property type="project" value="InterPro"/>
</dbReference>
<comment type="catalytic activity">
    <reaction evidence="11 14">
        <text>[(1-&gt;4)-alpha-D-galacturonosyl methyl ester](n) + n H2O = [(1-&gt;4)-alpha-D-galacturonosyl](n) + n methanol + n H(+)</text>
        <dbReference type="Rhea" id="RHEA:22380"/>
        <dbReference type="Rhea" id="RHEA-COMP:14570"/>
        <dbReference type="Rhea" id="RHEA-COMP:14573"/>
        <dbReference type="ChEBI" id="CHEBI:15377"/>
        <dbReference type="ChEBI" id="CHEBI:15378"/>
        <dbReference type="ChEBI" id="CHEBI:17790"/>
        <dbReference type="ChEBI" id="CHEBI:140522"/>
        <dbReference type="ChEBI" id="CHEBI:140523"/>
        <dbReference type="EC" id="3.1.1.11"/>
    </reaction>
</comment>
<dbReference type="AlphaFoldDB" id="A0A978VMM6"/>
<dbReference type="GO" id="GO:0030599">
    <property type="term" value="F:pectinesterase activity"/>
    <property type="evidence" value="ECO:0007669"/>
    <property type="project" value="UniProtKB-UniRule"/>
</dbReference>
<feature type="domain" description="Pectinesterase inhibitor" evidence="16">
    <location>
        <begin position="74"/>
        <end position="229"/>
    </location>
</feature>
<comment type="subcellular location">
    <subcellularLocation>
        <location evidence="1">Secreted</location>
        <location evidence="1">Cell wall</location>
    </subcellularLocation>
</comment>
<organism evidence="17 18">
    <name type="scientific">Ziziphus jujuba var. spinosa</name>
    <dbReference type="NCBI Taxonomy" id="714518"/>
    <lineage>
        <taxon>Eukaryota</taxon>
        <taxon>Viridiplantae</taxon>
        <taxon>Streptophyta</taxon>
        <taxon>Embryophyta</taxon>
        <taxon>Tracheophyta</taxon>
        <taxon>Spermatophyta</taxon>
        <taxon>Magnoliopsida</taxon>
        <taxon>eudicotyledons</taxon>
        <taxon>Gunneridae</taxon>
        <taxon>Pentapetalae</taxon>
        <taxon>rosids</taxon>
        <taxon>fabids</taxon>
        <taxon>Rosales</taxon>
        <taxon>Rhamnaceae</taxon>
        <taxon>Paliureae</taxon>
        <taxon>Ziziphus</taxon>
    </lineage>
</organism>
<evidence type="ECO:0000256" key="3">
    <source>
        <dbReference type="ARBA" id="ARBA00006027"/>
    </source>
</evidence>
<comment type="caution">
    <text evidence="17">The sequence shown here is derived from an EMBL/GenBank/DDBJ whole genome shotgun (WGS) entry which is preliminary data.</text>
</comment>
<comment type="similarity">
    <text evidence="4">In the C-terminal section; belongs to the pectinesterase family.</text>
</comment>
<dbReference type="InterPro" id="IPR035513">
    <property type="entry name" value="Invertase/methylesterase_inhib"/>
</dbReference>
<keyword evidence="6" id="KW-0964">Secreted</keyword>
<dbReference type="Pfam" id="PF04043">
    <property type="entry name" value="PMEI"/>
    <property type="match status" value="1"/>
</dbReference>
<dbReference type="EC" id="3.1.1.11" evidence="5 14"/>
<keyword evidence="15" id="KW-0812">Transmembrane</keyword>
<keyword evidence="6" id="KW-0134">Cell wall</keyword>
<evidence type="ECO:0000256" key="6">
    <source>
        <dbReference type="ARBA" id="ARBA00022512"/>
    </source>
</evidence>
<dbReference type="FunFam" id="2.160.20.10:FF:000001">
    <property type="entry name" value="Pectinesterase"/>
    <property type="match status" value="1"/>
</dbReference>
<dbReference type="SUPFAM" id="SSF51126">
    <property type="entry name" value="Pectin lyase-like"/>
    <property type="match status" value="1"/>
</dbReference>
<evidence type="ECO:0000256" key="9">
    <source>
        <dbReference type="ARBA" id="ARBA00023157"/>
    </source>
</evidence>
<evidence type="ECO:0000256" key="7">
    <source>
        <dbReference type="ARBA" id="ARBA00022801"/>
    </source>
</evidence>
<comment type="function">
    <text evidence="12">Acts in the modification of cell walls via demethylesterification of cell wall pectin.</text>
</comment>
<comment type="similarity">
    <text evidence="3">In the N-terminal section; belongs to the PMEI family.</text>
</comment>
<keyword evidence="15" id="KW-0472">Membrane</keyword>
<dbReference type="InterPro" id="IPR006501">
    <property type="entry name" value="Pectinesterase_inhib_dom"/>
</dbReference>
<dbReference type="InterPro" id="IPR012334">
    <property type="entry name" value="Pectin_lyas_fold"/>
</dbReference>
<feature type="active site" evidence="13">
    <location>
        <position position="424"/>
    </location>
</feature>
<reference evidence="17" key="1">
    <citation type="journal article" date="2021" name="Front. Plant Sci.">
        <title>Chromosome-Scale Genome Assembly for Chinese Sour Jujube and Insights Into Its Genome Evolution and Domestication Signature.</title>
        <authorList>
            <person name="Shen L.-Y."/>
            <person name="Luo H."/>
            <person name="Wang X.-L."/>
            <person name="Wang X.-M."/>
            <person name="Qiu X.-J."/>
            <person name="Liu H."/>
            <person name="Zhou S.-S."/>
            <person name="Jia K.-H."/>
            <person name="Nie S."/>
            <person name="Bao Y.-T."/>
            <person name="Zhang R.-G."/>
            <person name="Yun Q.-Z."/>
            <person name="Chai Y.-H."/>
            <person name="Lu J.-Y."/>
            <person name="Li Y."/>
            <person name="Zhao S.-W."/>
            <person name="Mao J.-F."/>
            <person name="Jia S.-G."/>
            <person name="Mao Y.-M."/>
        </authorList>
    </citation>
    <scope>NUCLEOTIDE SEQUENCE</scope>
    <source>
        <strain evidence="17">AT0</strain>
        <tissue evidence="17">Leaf</tissue>
    </source>
</reference>
<keyword evidence="15" id="KW-1133">Transmembrane helix</keyword>
<evidence type="ECO:0000256" key="11">
    <source>
        <dbReference type="ARBA" id="ARBA00047928"/>
    </source>
</evidence>
<proteinExistence type="inferred from homology"/>
<dbReference type="GO" id="GO:0042545">
    <property type="term" value="P:cell wall modification"/>
    <property type="evidence" value="ECO:0007669"/>
    <property type="project" value="UniProtKB-UniRule"/>
</dbReference>
<dbReference type="InterPro" id="IPR033131">
    <property type="entry name" value="Pectinesterase_Asp_AS"/>
</dbReference>
<evidence type="ECO:0000256" key="13">
    <source>
        <dbReference type="PROSITE-ProRule" id="PRU10040"/>
    </source>
</evidence>
<sequence length="581" mass="64190">MLNMSNMSSFKALGKDVDEAEQAMIEARKTRKRYIKIVLYSIVFVAVVVAIVVGTTTASRNSGGSSKNGGETKSLTSTVKAVCDLTLYQDTCYRSLTPLANSTGILQPAKLFKLSILVAMNELSKAAYYFSEHEVFVNVTDKMSIEALKNCRDLMGLAMDHLNSSVSASGDDDQTLIEAIDDLKTWLSTAGTCYETCIDGLKEAKESLVETISSHLKNTTEVTSNSLAIVSSISKIARRLLLSSSEDGESHGEPKWIRSRDRKLIESWDLRKKAHIVVAQDGSGRFKTIGEALKAVPDNSKKRTVIYVKKGIYYENVRVEKSKWNVVMVGDGMTATIVSGSRNFVDGTPTFSTATFAVFGKGFIGRDIGFRNTAGAIKHQAVALMASADMVVFYRCRMDAFQDTLYAHSNRQFYRECDIYGTVDFIFGNSAVVFQNCNILPRVPMSGQKNTITAQGKVDPNQSTGIAVQNCTIWPFGNLSSVQTFLGRPWKNYSTTIYMNNYMANFIDPKGWMPWVGNSAPSTIFYSEFQNFGPGSSTRNRVQWKGLRSISNKEANRFTVQSFLNGTKWISNAGVPYKSGL</sequence>
<dbReference type="SUPFAM" id="SSF101148">
    <property type="entry name" value="Plant invertase/pectin methylesterase inhibitor"/>
    <property type="match status" value="1"/>
</dbReference>
<dbReference type="InterPro" id="IPR011050">
    <property type="entry name" value="Pectin_lyase_fold/virulence"/>
</dbReference>
<dbReference type="InterPro" id="IPR000070">
    <property type="entry name" value="Pectinesterase_cat"/>
</dbReference>
<evidence type="ECO:0000256" key="12">
    <source>
        <dbReference type="ARBA" id="ARBA00057335"/>
    </source>
</evidence>
<evidence type="ECO:0000313" key="18">
    <source>
        <dbReference type="Proteomes" id="UP000813462"/>
    </source>
</evidence>
<dbReference type="FunFam" id="1.20.140.40:FF:000001">
    <property type="entry name" value="Pectinesterase"/>
    <property type="match status" value="1"/>
</dbReference>
<keyword evidence="9" id="KW-1015">Disulfide bond</keyword>
<gene>
    <name evidence="17" type="ORF">FEM48_Zijuj03G0025000</name>
</gene>
<dbReference type="NCBIfam" id="TIGR01614">
    <property type="entry name" value="PME_inhib"/>
    <property type="match status" value="1"/>
</dbReference>
<evidence type="ECO:0000313" key="17">
    <source>
        <dbReference type="EMBL" id="KAH7536801.1"/>
    </source>
</evidence>
<feature type="transmembrane region" description="Helical" evidence="15">
    <location>
        <begin position="37"/>
        <end position="58"/>
    </location>
</feature>
<evidence type="ECO:0000256" key="15">
    <source>
        <dbReference type="SAM" id="Phobius"/>
    </source>
</evidence>
<dbReference type="Gene3D" id="1.20.140.40">
    <property type="entry name" value="Invertase/pectin methylesterase inhibitor family protein"/>
    <property type="match status" value="1"/>
</dbReference>
<evidence type="ECO:0000256" key="4">
    <source>
        <dbReference type="ARBA" id="ARBA00007786"/>
    </source>
</evidence>
<dbReference type="GO" id="GO:0045490">
    <property type="term" value="P:pectin catabolic process"/>
    <property type="evidence" value="ECO:0007669"/>
    <property type="project" value="UniProtKB-UniRule"/>
</dbReference>
<dbReference type="PANTHER" id="PTHR31707">
    <property type="entry name" value="PECTINESTERASE"/>
    <property type="match status" value="1"/>
</dbReference>
<evidence type="ECO:0000256" key="5">
    <source>
        <dbReference type="ARBA" id="ARBA00013229"/>
    </source>
</evidence>
<name>A0A978VMM6_ZIZJJ</name>
<comment type="pathway">
    <text evidence="2 14">Glycan metabolism; pectin degradation; 2-dehydro-3-deoxy-D-gluconate from pectin: step 1/5.</text>
</comment>
<protein>
    <recommendedName>
        <fullName evidence="5 14">Pectinesterase</fullName>
        <ecNumber evidence="5 14">3.1.1.11</ecNumber>
    </recommendedName>
</protein>
<evidence type="ECO:0000256" key="2">
    <source>
        <dbReference type="ARBA" id="ARBA00005184"/>
    </source>
</evidence>
<dbReference type="Proteomes" id="UP000813462">
    <property type="component" value="Unassembled WGS sequence"/>
</dbReference>
<accession>A0A978VMM6</accession>
<dbReference type="EMBL" id="JAEACU010000003">
    <property type="protein sequence ID" value="KAH7536801.1"/>
    <property type="molecule type" value="Genomic_DNA"/>
</dbReference>
<keyword evidence="10" id="KW-0325">Glycoprotein</keyword>
<evidence type="ECO:0000259" key="16">
    <source>
        <dbReference type="SMART" id="SM00856"/>
    </source>
</evidence>
<dbReference type="PROSITE" id="PS00503">
    <property type="entry name" value="PECTINESTERASE_2"/>
    <property type="match status" value="1"/>
</dbReference>
<dbReference type="Gene3D" id="2.160.20.10">
    <property type="entry name" value="Single-stranded right-handed beta-helix, Pectin lyase-like"/>
    <property type="match status" value="1"/>
</dbReference>
<evidence type="ECO:0000256" key="10">
    <source>
        <dbReference type="ARBA" id="ARBA00023180"/>
    </source>
</evidence>
<dbReference type="CDD" id="cd15798">
    <property type="entry name" value="PMEI-like_3"/>
    <property type="match status" value="1"/>
</dbReference>
<dbReference type="Pfam" id="PF01095">
    <property type="entry name" value="Pectinesterase"/>
    <property type="match status" value="1"/>
</dbReference>
<evidence type="ECO:0000256" key="14">
    <source>
        <dbReference type="RuleBase" id="RU000589"/>
    </source>
</evidence>
<dbReference type="SMART" id="SM00856">
    <property type="entry name" value="PMEI"/>
    <property type="match status" value="1"/>
</dbReference>
<evidence type="ECO:0000256" key="8">
    <source>
        <dbReference type="ARBA" id="ARBA00023085"/>
    </source>
</evidence>
<evidence type="ECO:0000256" key="1">
    <source>
        <dbReference type="ARBA" id="ARBA00004191"/>
    </source>
</evidence>
<keyword evidence="8 14" id="KW-0063">Aspartyl esterase</keyword>